<proteinExistence type="inferred from homology"/>
<feature type="signal peptide" evidence="10">
    <location>
        <begin position="1"/>
        <end position="21"/>
    </location>
</feature>
<evidence type="ECO:0000256" key="8">
    <source>
        <dbReference type="ARBA" id="ARBA00023288"/>
    </source>
</evidence>
<dbReference type="AlphaFoldDB" id="A0A2J6PN44"/>
<evidence type="ECO:0000256" key="2">
    <source>
        <dbReference type="ARBA" id="ARBA00004613"/>
    </source>
</evidence>
<keyword evidence="5" id="KW-0325">Glycoprotein</keyword>
<evidence type="ECO:0000256" key="4">
    <source>
        <dbReference type="ARBA" id="ARBA00022525"/>
    </source>
</evidence>
<keyword evidence="9" id="KW-0479">Metal-binding</keyword>
<dbReference type="PROSITE" id="PS52012">
    <property type="entry name" value="CFEM"/>
    <property type="match status" value="1"/>
</dbReference>
<evidence type="ECO:0000256" key="7">
    <source>
        <dbReference type="ARBA" id="ARBA00023157"/>
    </source>
</evidence>
<keyword evidence="4" id="KW-0964">Secreted</keyword>
<dbReference type="OrthoDB" id="3564567at2759"/>
<evidence type="ECO:0000256" key="10">
    <source>
        <dbReference type="SAM" id="SignalP"/>
    </source>
</evidence>
<feature type="domain" description="CFEM" evidence="11">
    <location>
        <begin position="7"/>
        <end position="127"/>
    </location>
</feature>
<dbReference type="GO" id="GO:0046872">
    <property type="term" value="F:metal ion binding"/>
    <property type="evidence" value="ECO:0007669"/>
    <property type="project" value="UniProtKB-UniRule"/>
</dbReference>
<dbReference type="InterPro" id="IPR008427">
    <property type="entry name" value="Extracellular_membr_CFEM_dom"/>
</dbReference>
<keyword evidence="9" id="KW-0349">Heme</keyword>
<evidence type="ECO:0000313" key="12">
    <source>
        <dbReference type="EMBL" id="PMD15460.1"/>
    </source>
</evidence>
<accession>A0A2J6PN44</accession>
<keyword evidence="5" id="KW-0472">Membrane</keyword>
<keyword evidence="6 10" id="KW-0732">Signal</keyword>
<dbReference type="GO" id="GO:0098552">
    <property type="term" value="C:side of membrane"/>
    <property type="evidence" value="ECO:0007669"/>
    <property type="project" value="UniProtKB-KW"/>
</dbReference>
<comment type="similarity">
    <text evidence="3">Belongs to the RBT5 family.</text>
</comment>
<name>A0A2J6PN44_9HELO</name>
<evidence type="ECO:0000256" key="5">
    <source>
        <dbReference type="ARBA" id="ARBA00022622"/>
    </source>
</evidence>
<evidence type="ECO:0000256" key="3">
    <source>
        <dbReference type="ARBA" id="ARBA00010031"/>
    </source>
</evidence>
<keyword evidence="8" id="KW-0449">Lipoprotein</keyword>
<comment type="caution">
    <text evidence="9">Lacks conserved residue(s) required for the propagation of feature annotation.</text>
</comment>
<sequence length="147" mass="14535">MKSLTSHLLLLGSSLISSVLSAGNPATFWSDYPTCEDACHQSVWSSQSCTLSNSCSCAGCLCLADSCLCETSSWLTAVAQCIGEQCGASAVSDAAGIAASACVKNGYPLVVPSASLVSIGLAAVPVATGGSVATASGGTGEFQNPTC</sequence>
<dbReference type="Proteomes" id="UP000235672">
    <property type="component" value="Unassembled WGS sequence"/>
</dbReference>
<evidence type="ECO:0000256" key="9">
    <source>
        <dbReference type="PROSITE-ProRule" id="PRU01356"/>
    </source>
</evidence>
<dbReference type="EMBL" id="KZ613513">
    <property type="protein sequence ID" value="PMD15460.1"/>
    <property type="molecule type" value="Genomic_DNA"/>
</dbReference>
<keyword evidence="13" id="KW-1185">Reference proteome</keyword>
<evidence type="ECO:0000256" key="1">
    <source>
        <dbReference type="ARBA" id="ARBA00004589"/>
    </source>
</evidence>
<reference evidence="12 13" key="1">
    <citation type="submission" date="2016-05" db="EMBL/GenBank/DDBJ databases">
        <title>A degradative enzymes factory behind the ericoid mycorrhizal symbiosis.</title>
        <authorList>
            <consortium name="DOE Joint Genome Institute"/>
            <person name="Martino E."/>
            <person name="Morin E."/>
            <person name="Grelet G."/>
            <person name="Kuo A."/>
            <person name="Kohler A."/>
            <person name="Daghino S."/>
            <person name="Barry K."/>
            <person name="Choi C."/>
            <person name="Cichocki N."/>
            <person name="Clum A."/>
            <person name="Copeland A."/>
            <person name="Hainaut M."/>
            <person name="Haridas S."/>
            <person name="Labutti K."/>
            <person name="Lindquist E."/>
            <person name="Lipzen A."/>
            <person name="Khouja H.-R."/>
            <person name="Murat C."/>
            <person name="Ohm R."/>
            <person name="Olson A."/>
            <person name="Spatafora J."/>
            <person name="Veneault-Fourrey C."/>
            <person name="Henrissat B."/>
            <person name="Grigoriev I."/>
            <person name="Martin F."/>
            <person name="Perotto S."/>
        </authorList>
    </citation>
    <scope>NUCLEOTIDE SEQUENCE [LARGE SCALE GENOMIC DNA]</scope>
    <source>
        <strain evidence="12 13">UAMH 7357</strain>
    </source>
</reference>
<feature type="disulfide bond" evidence="9">
    <location>
        <begin position="60"/>
        <end position="67"/>
    </location>
</feature>
<evidence type="ECO:0000313" key="13">
    <source>
        <dbReference type="Proteomes" id="UP000235672"/>
    </source>
</evidence>
<evidence type="ECO:0000256" key="6">
    <source>
        <dbReference type="ARBA" id="ARBA00022729"/>
    </source>
</evidence>
<keyword evidence="9" id="KW-0408">Iron</keyword>
<keyword evidence="5" id="KW-0336">GPI-anchor</keyword>
<evidence type="ECO:0000259" key="11">
    <source>
        <dbReference type="PROSITE" id="PS52012"/>
    </source>
</evidence>
<gene>
    <name evidence="12" type="ORF">NA56DRAFT_650163</name>
</gene>
<organism evidence="12 13">
    <name type="scientific">Hyaloscypha hepaticicola</name>
    <dbReference type="NCBI Taxonomy" id="2082293"/>
    <lineage>
        <taxon>Eukaryota</taxon>
        <taxon>Fungi</taxon>
        <taxon>Dikarya</taxon>
        <taxon>Ascomycota</taxon>
        <taxon>Pezizomycotina</taxon>
        <taxon>Leotiomycetes</taxon>
        <taxon>Helotiales</taxon>
        <taxon>Hyaloscyphaceae</taxon>
        <taxon>Hyaloscypha</taxon>
    </lineage>
</organism>
<dbReference type="GO" id="GO:0005576">
    <property type="term" value="C:extracellular region"/>
    <property type="evidence" value="ECO:0007669"/>
    <property type="project" value="UniProtKB-SubCell"/>
</dbReference>
<comment type="subcellular location">
    <subcellularLocation>
        <location evidence="1">Membrane</location>
        <topology evidence="1">Lipid-anchor</topology>
        <topology evidence="1">GPI-anchor</topology>
    </subcellularLocation>
    <subcellularLocation>
        <location evidence="2">Secreted</location>
    </subcellularLocation>
</comment>
<feature type="disulfide bond" evidence="9">
    <location>
        <begin position="69"/>
        <end position="102"/>
    </location>
</feature>
<keyword evidence="7 9" id="KW-1015">Disulfide bond</keyword>
<feature type="binding site" description="axial binding residue" evidence="9">
    <location>
        <position position="65"/>
    </location>
    <ligand>
        <name>heme</name>
        <dbReference type="ChEBI" id="CHEBI:30413"/>
    </ligand>
    <ligandPart>
        <name>Fe</name>
        <dbReference type="ChEBI" id="CHEBI:18248"/>
    </ligandPart>
</feature>
<feature type="chain" id="PRO_5014385269" description="CFEM domain-containing protein" evidence="10">
    <location>
        <begin position="22"/>
        <end position="147"/>
    </location>
</feature>
<protein>
    <recommendedName>
        <fullName evidence="11">CFEM domain-containing protein</fullName>
    </recommendedName>
</protein>